<evidence type="ECO:0000256" key="2">
    <source>
        <dbReference type="SAM" id="SignalP"/>
    </source>
</evidence>
<keyword evidence="4" id="KW-1185">Reference proteome</keyword>
<feature type="region of interest" description="Disordered" evidence="1">
    <location>
        <begin position="94"/>
        <end position="121"/>
    </location>
</feature>
<feature type="region of interest" description="Disordered" evidence="1">
    <location>
        <begin position="26"/>
        <end position="68"/>
    </location>
</feature>
<dbReference type="RefSeq" id="WP_311672026.1">
    <property type="nucleotide sequence ID" value="NZ_JAVREQ010000002.1"/>
</dbReference>
<accession>A0ABU2NPI1</accession>
<evidence type="ECO:0000313" key="3">
    <source>
        <dbReference type="EMBL" id="MDT0378128.1"/>
    </source>
</evidence>
<evidence type="ECO:0000256" key="1">
    <source>
        <dbReference type="SAM" id="MobiDB-lite"/>
    </source>
</evidence>
<feature type="compositionally biased region" description="Gly residues" evidence="1">
    <location>
        <begin position="27"/>
        <end position="42"/>
    </location>
</feature>
<gene>
    <name evidence="3" type="ORF">RM572_04975</name>
</gene>
<evidence type="ECO:0000313" key="4">
    <source>
        <dbReference type="Proteomes" id="UP001183414"/>
    </source>
</evidence>
<name>A0ABU2NPI1_9ACTN</name>
<feature type="signal peptide" evidence="2">
    <location>
        <begin position="1"/>
        <end position="25"/>
    </location>
</feature>
<evidence type="ECO:0008006" key="5">
    <source>
        <dbReference type="Google" id="ProtNLM"/>
    </source>
</evidence>
<comment type="caution">
    <text evidence="3">The sequence shown here is derived from an EMBL/GenBank/DDBJ whole genome shotgun (WGS) entry which is preliminary data.</text>
</comment>
<organism evidence="3 4">
    <name type="scientific">Streptomyces hazeniae</name>
    <dbReference type="NCBI Taxonomy" id="3075538"/>
    <lineage>
        <taxon>Bacteria</taxon>
        <taxon>Bacillati</taxon>
        <taxon>Actinomycetota</taxon>
        <taxon>Actinomycetes</taxon>
        <taxon>Kitasatosporales</taxon>
        <taxon>Streptomycetaceae</taxon>
        <taxon>Streptomyces</taxon>
    </lineage>
</organism>
<dbReference type="EMBL" id="JAVREQ010000002">
    <property type="protein sequence ID" value="MDT0378128.1"/>
    <property type="molecule type" value="Genomic_DNA"/>
</dbReference>
<keyword evidence="2" id="KW-0732">Signal</keyword>
<proteinExistence type="predicted"/>
<feature type="chain" id="PRO_5045056478" description="Lipoprotein" evidence="2">
    <location>
        <begin position="26"/>
        <end position="187"/>
    </location>
</feature>
<sequence>MPNPAPRRRSLVAGLFAVIASTACAPGGHGGHGPGRPGGGTEGSATSRPGGAPSPSTSATAPGMPGPPLLEWLVTGGFAGVRIRTLLHEDGTYTVSTGSLGSPDSPDSPHDDAPGRSGRLPARDVARIRALLAEARLAEGPRRTLDPRLRDGFHYRVAHGGHVVHRDDTTLGAPLRKVRALLPPPSA</sequence>
<dbReference type="Proteomes" id="UP001183414">
    <property type="component" value="Unassembled WGS sequence"/>
</dbReference>
<reference evidence="4" key="1">
    <citation type="submission" date="2023-07" db="EMBL/GenBank/DDBJ databases">
        <title>30 novel species of actinomycetes from the DSMZ collection.</title>
        <authorList>
            <person name="Nouioui I."/>
        </authorList>
    </citation>
    <scope>NUCLEOTIDE SEQUENCE [LARGE SCALE GENOMIC DNA]</scope>
    <source>
        <strain evidence="4">DSM 42041</strain>
    </source>
</reference>
<protein>
    <recommendedName>
        <fullName evidence="5">Lipoprotein</fullName>
    </recommendedName>
</protein>
<dbReference type="PROSITE" id="PS51257">
    <property type="entry name" value="PROKAR_LIPOPROTEIN"/>
    <property type="match status" value="1"/>
</dbReference>